<keyword evidence="1" id="KW-0479">Metal-binding</keyword>
<dbReference type="InterPro" id="IPR001878">
    <property type="entry name" value="Znf_CCHC"/>
</dbReference>
<evidence type="ECO:0000313" key="5">
    <source>
        <dbReference type="Proteomes" id="UP000327044"/>
    </source>
</evidence>
<gene>
    <name evidence="4" type="ORF">PPYR_02543</name>
</gene>
<dbReference type="GO" id="GO:0008270">
    <property type="term" value="F:zinc ion binding"/>
    <property type="evidence" value="ECO:0007669"/>
    <property type="project" value="UniProtKB-KW"/>
</dbReference>
<proteinExistence type="predicted"/>
<sequence>MEKIIICNRELMTKIGGAENLGNEIREKFRRGGKDSSPFVDIIFEVRPEFRKLIVGKEICLGWSSHVLEDHLSVLTCYKCWCFGHMSKHCKESEEMCGKKGHRRQNCESSKPCCPMCDKFNISRNKLILNTEHEVFSNFCSSLENQLKGLENRINYG</sequence>
<evidence type="ECO:0000313" key="3">
    <source>
        <dbReference type="EMBL" id="JAV92872.1"/>
    </source>
</evidence>
<keyword evidence="5" id="KW-1185">Reference proteome</keyword>
<reference evidence="4 5" key="2">
    <citation type="journal article" date="2018" name="Elife">
        <title>Firefly genomes illuminate parallel origins of bioluminescence in beetles.</title>
        <authorList>
            <person name="Fallon T.R."/>
            <person name="Lower S.E."/>
            <person name="Chang C.H."/>
            <person name="Bessho-Uehara M."/>
            <person name="Martin G.J."/>
            <person name="Bewick A.J."/>
            <person name="Behringer M."/>
            <person name="Debat H.J."/>
            <person name="Wong I."/>
            <person name="Day J.C."/>
            <person name="Suvorov A."/>
            <person name="Silva C.J."/>
            <person name="Stanger-Hall K.F."/>
            <person name="Hall D.W."/>
            <person name="Schmitz R.J."/>
            <person name="Nelson D.R."/>
            <person name="Lewis S.M."/>
            <person name="Shigenobu S."/>
            <person name="Bybee S.M."/>
            <person name="Larracuente A.M."/>
            <person name="Oba Y."/>
            <person name="Weng J.K."/>
        </authorList>
    </citation>
    <scope>NUCLEOTIDE SEQUENCE [LARGE SCALE GENOMIC DNA]</scope>
    <source>
        <strain evidence="4">1611_PpyrPB1</strain>
        <tissue evidence="4">Whole body</tissue>
    </source>
</reference>
<dbReference type="InParanoid" id="A0A1Y1N4R1"/>
<dbReference type="EMBL" id="VVIM01000001">
    <property type="protein sequence ID" value="KAB0805573.1"/>
    <property type="molecule type" value="Genomic_DNA"/>
</dbReference>
<accession>A0A1Y1N4R1</accession>
<dbReference type="InterPro" id="IPR036875">
    <property type="entry name" value="Znf_CCHC_sf"/>
</dbReference>
<feature type="domain" description="CCHC-type" evidence="2">
    <location>
        <begin position="77"/>
        <end position="92"/>
    </location>
</feature>
<evidence type="ECO:0000259" key="2">
    <source>
        <dbReference type="PROSITE" id="PS50158"/>
    </source>
</evidence>
<name>A0A1Y1N4R1_PHOPY</name>
<protein>
    <recommendedName>
        <fullName evidence="2">CCHC-type domain-containing protein</fullName>
    </recommendedName>
</protein>
<dbReference type="PROSITE" id="PS50158">
    <property type="entry name" value="ZF_CCHC"/>
    <property type="match status" value="1"/>
</dbReference>
<evidence type="ECO:0000256" key="1">
    <source>
        <dbReference type="PROSITE-ProRule" id="PRU00047"/>
    </source>
</evidence>
<keyword evidence="1" id="KW-0863">Zinc-finger</keyword>
<dbReference type="Proteomes" id="UP000327044">
    <property type="component" value="Unassembled WGS sequence"/>
</dbReference>
<keyword evidence="1" id="KW-0862">Zinc</keyword>
<dbReference type="EMBL" id="GEZM01012894">
    <property type="protein sequence ID" value="JAV92872.1"/>
    <property type="molecule type" value="Transcribed_RNA"/>
</dbReference>
<dbReference type="SUPFAM" id="SSF57756">
    <property type="entry name" value="Retrovirus zinc finger-like domains"/>
    <property type="match status" value="1"/>
</dbReference>
<dbReference type="AlphaFoldDB" id="A0A1Y1N4R1"/>
<dbReference type="GO" id="GO:0003676">
    <property type="term" value="F:nucleic acid binding"/>
    <property type="evidence" value="ECO:0007669"/>
    <property type="project" value="InterPro"/>
</dbReference>
<reference evidence="4" key="3">
    <citation type="submission" date="2019-08" db="EMBL/GenBank/DDBJ databases">
        <authorList>
            <consortium name="Photinus pyralis genome working group"/>
            <person name="Fallon T.R."/>
            <person name="Sander Lower S.E."/>
            <person name="Weng J.-K."/>
        </authorList>
    </citation>
    <scope>NUCLEOTIDE SEQUENCE</scope>
    <source>
        <strain evidence="4">1611_PpyrPB1</strain>
        <tissue evidence="4">Whole body</tissue>
    </source>
</reference>
<organism evidence="3">
    <name type="scientific">Photinus pyralis</name>
    <name type="common">Common eastern firefly</name>
    <name type="synonym">Lampyris pyralis</name>
    <dbReference type="NCBI Taxonomy" id="7054"/>
    <lineage>
        <taxon>Eukaryota</taxon>
        <taxon>Metazoa</taxon>
        <taxon>Ecdysozoa</taxon>
        <taxon>Arthropoda</taxon>
        <taxon>Hexapoda</taxon>
        <taxon>Insecta</taxon>
        <taxon>Pterygota</taxon>
        <taxon>Neoptera</taxon>
        <taxon>Endopterygota</taxon>
        <taxon>Coleoptera</taxon>
        <taxon>Polyphaga</taxon>
        <taxon>Elateriformia</taxon>
        <taxon>Elateroidea</taxon>
        <taxon>Lampyridae</taxon>
        <taxon>Lampyrinae</taxon>
        <taxon>Photinus</taxon>
    </lineage>
</organism>
<evidence type="ECO:0000313" key="4">
    <source>
        <dbReference type="EMBL" id="KAB0805573.1"/>
    </source>
</evidence>
<reference evidence="3" key="1">
    <citation type="journal article" date="2016" name="Sci. Rep.">
        <title>Molecular characterization of firefly nuptial gifts: a multi-omics approach sheds light on postcopulatory sexual selection.</title>
        <authorList>
            <person name="Al-Wathiqui N."/>
            <person name="Fallon T.R."/>
            <person name="South A."/>
            <person name="Weng J.K."/>
            <person name="Lewis S.M."/>
        </authorList>
    </citation>
    <scope>NUCLEOTIDE SEQUENCE</scope>
</reference>